<evidence type="ECO:0000256" key="1">
    <source>
        <dbReference type="SAM" id="SignalP"/>
    </source>
</evidence>
<comment type="caution">
    <text evidence="3">The sequence shown here is derived from an EMBL/GenBank/DDBJ whole genome shotgun (WGS) entry which is preliminary data.</text>
</comment>
<keyword evidence="1" id="KW-0732">Signal</keyword>
<accession>A0ABU3PEU4</accession>
<proteinExistence type="predicted"/>
<dbReference type="Gene3D" id="2.60.120.200">
    <property type="match status" value="1"/>
</dbReference>
<organism evidence="3 4">
    <name type="scientific">Roseateles aquae</name>
    <dbReference type="NCBI Taxonomy" id="3077235"/>
    <lineage>
        <taxon>Bacteria</taxon>
        <taxon>Pseudomonadati</taxon>
        <taxon>Pseudomonadota</taxon>
        <taxon>Betaproteobacteria</taxon>
        <taxon>Burkholderiales</taxon>
        <taxon>Sphaerotilaceae</taxon>
        <taxon>Roseateles</taxon>
    </lineage>
</organism>
<gene>
    <name evidence="3" type="ORF">RQP53_16220</name>
</gene>
<feature type="domain" description="Ice-binding protein C-terminal" evidence="2">
    <location>
        <begin position="203"/>
        <end position="228"/>
    </location>
</feature>
<protein>
    <submittedName>
        <fullName evidence="3">LamG-like jellyroll fold domain-containing protein</fullName>
    </submittedName>
</protein>
<evidence type="ECO:0000313" key="3">
    <source>
        <dbReference type="EMBL" id="MDT9000822.1"/>
    </source>
</evidence>
<dbReference type="NCBIfam" id="TIGR02595">
    <property type="entry name" value="PEP_CTERM"/>
    <property type="match status" value="1"/>
</dbReference>
<feature type="signal peptide" evidence="1">
    <location>
        <begin position="1"/>
        <end position="20"/>
    </location>
</feature>
<dbReference type="Pfam" id="PF13385">
    <property type="entry name" value="Laminin_G_3"/>
    <property type="match status" value="1"/>
</dbReference>
<dbReference type="SUPFAM" id="SSF49899">
    <property type="entry name" value="Concanavalin A-like lectins/glucanases"/>
    <property type="match status" value="1"/>
</dbReference>
<dbReference type="InterPro" id="IPR013320">
    <property type="entry name" value="ConA-like_dom_sf"/>
</dbReference>
<sequence>MKFRSLALALSSALVSLAQAATPSHFYTLDGTLNDSLGGPALTALGGSLGTSDYAFAANQGLTLAGVLGDSYSIDMRFELGALGGYQKLVDFKAGAVDAGFYAHGAELNFYPVANTGNVLASGQWARLTLTRDAATQTFSSYLKGVLQFSFVDSGNLASFNGSGQLARFFIDDLATSSREAGAGRVDYIATYDHALSAAEVSAVPEPGSAALLLAGLGLVAASGLRRRRD</sequence>
<dbReference type="RefSeq" id="WP_315651701.1">
    <property type="nucleotide sequence ID" value="NZ_JAVXZY010000006.1"/>
</dbReference>
<evidence type="ECO:0000313" key="4">
    <source>
        <dbReference type="Proteomes" id="UP001246372"/>
    </source>
</evidence>
<keyword evidence="4" id="KW-1185">Reference proteome</keyword>
<dbReference type="EMBL" id="JAVXZY010000006">
    <property type="protein sequence ID" value="MDT9000822.1"/>
    <property type="molecule type" value="Genomic_DNA"/>
</dbReference>
<dbReference type="InterPro" id="IPR013424">
    <property type="entry name" value="Ice-binding_C"/>
</dbReference>
<feature type="chain" id="PRO_5045529073" evidence="1">
    <location>
        <begin position="21"/>
        <end position="230"/>
    </location>
</feature>
<name>A0ABU3PEU4_9BURK</name>
<dbReference type="Pfam" id="PF07589">
    <property type="entry name" value="PEP-CTERM"/>
    <property type="match status" value="1"/>
</dbReference>
<dbReference type="Proteomes" id="UP001246372">
    <property type="component" value="Unassembled WGS sequence"/>
</dbReference>
<evidence type="ECO:0000259" key="2">
    <source>
        <dbReference type="Pfam" id="PF07589"/>
    </source>
</evidence>
<reference evidence="3" key="1">
    <citation type="submission" date="2023-09" db="EMBL/GenBank/DDBJ databases">
        <title>Paucibacter sp. APW11 Genome sequencing and assembly.</title>
        <authorList>
            <person name="Kim I."/>
        </authorList>
    </citation>
    <scope>NUCLEOTIDE SEQUENCE</scope>
    <source>
        <strain evidence="3">APW11</strain>
    </source>
</reference>